<dbReference type="AlphaFoldDB" id="A0A2S1FXF6"/>
<geneLocation type="chloroplast" evidence="1"/>
<keyword evidence="1" id="KW-0150">Chloroplast</keyword>
<accession>A0A2S1FXF6</accession>
<protein>
    <submittedName>
        <fullName evidence="1">Uncharacterized protein</fullName>
    </submittedName>
</protein>
<gene>
    <name evidence="1" type="ORF">Grafi_p105</name>
</gene>
<organism evidence="1">
    <name type="scientific">Grateloupia filicina</name>
    <dbReference type="NCBI Taxonomy" id="31455"/>
    <lineage>
        <taxon>Eukaryota</taxon>
        <taxon>Rhodophyta</taxon>
        <taxon>Florideophyceae</taxon>
        <taxon>Rhodymeniophycidae</taxon>
        <taxon>Halymeniales</taxon>
        <taxon>Halymeniaceae</taxon>
        <taxon>Grateloupia</taxon>
    </lineage>
</organism>
<keyword evidence="1" id="KW-0934">Plastid</keyword>
<reference evidence="1" key="1">
    <citation type="submission" date="2017-12" db="EMBL/GenBank/DDBJ databases">
        <title>Complete Sequences of the chloroplast DNA of the Grateloupia filicina.</title>
        <authorList>
            <person name="Liu T."/>
            <person name="Liu C."/>
            <person name="Li Y."/>
        </authorList>
    </citation>
    <scope>NUCLEOTIDE SEQUENCE</scope>
</reference>
<name>A0A2S1FXF6_9FLOR</name>
<proteinExistence type="predicted"/>
<evidence type="ECO:0000313" key="1">
    <source>
        <dbReference type="EMBL" id="AWD77455.1"/>
    </source>
</evidence>
<sequence>MDNDIILENISMNGLQRISFITTLYCLKVHEDYHQKYSIFVFAGSKKVS</sequence>
<dbReference type="EMBL" id="MG598531">
    <property type="protein sequence ID" value="AWD77455.1"/>
    <property type="molecule type" value="Genomic_DNA"/>
</dbReference>